<dbReference type="PANTHER" id="PTHR30050">
    <property type="entry name" value="CHROMOSOMAL REPLICATION INITIATOR PROTEIN DNAA"/>
    <property type="match status" value="1"/>
</dbReference>
<gene>
    <name evidence="11" type="ORF">HY3_00900</name>
</gene>
<dbReference type="Pfam" id="PF08299">
    <property type="entry name" value="Bac_DnaA_C"/>
    <property type="match status" value="1"/>
</dbReference>
<dbReference type="InterPro" id="IPR020591">
    <property type="entry name" value="Chromosome_initiator_DnaA-like"/>
</dbReference>
<keyword evidence="3 7" id="KW-0547">Nucleotide-binding</keyword>
<dbReference type="GO" id="GO:0006275">
    <property type="term" value="P:regulation of DNA replication"/>
    <property type="evidence" value="ECO:0007669"/>
    <property type="project" value="InterPro"/>
</dbReference>
<dbReference type="CDD" id="cd00009">
    <property type="entry name" value="AAA"/>
    <property type="match status" value="1"/>
</dbReference>
<dbReference type="GO" id="GO:0006270">
    <property type="term" value="P:DNA replication initiation"/>
    <property type="evidence" value="ECO:0007669"/>
    <property type="project" value="InterPro"/>
</dbReference>
<keyword evidence="12" id="KW-1185">Reference proteome</keyword>
<feature type="domain" description="Chromosomal replication initiator DnaA C-terminal" evidence="10">
    <location>
        <begin position="393"/>
        <end position="462"/>
    </location>
</feature>
<dbReference type="InterPro" id="IPR013317">
    <property type="entry name" value="DnaA_dom"/>
</dbReference>
<evidence type="ECO:0000256" key="6">
    <source>
        <dbReference type="ARBA" id="ARBA00023125"/>
    </source>
</evidence>
<evidence type="ECO:0000256" key="1">
    <source>
        <dbReference type="ARBA" id="ARBA00022490"/>
    </source>
</evidence>
<sequence>MGLGMDGNRLFDSKTGVEFNTSDKARNTPGQEIWLTVKAHLATILNAADYDRWIDDLRLVAEVDGEMVIAARDPLSFDRVNGAHRHAIQRIWREHDHARRAIRLVCWRTAPQDLLEIVKDPWEVAAPAQEPKEQAAPAEQKVASTGAPLMTFDTLVTGEANELAFEMARRIASGLPVGTLTTLFYGLQGTGKTHLLHALKAEAERRDADCHIVYLTAEEFLSSYTDGVKVKDTSQLKKRLRAASILMIDDLHRISGKPGTENELFQNIREVTANGGHVILAGDKAPGDVTGFSPRMVSELKGATTVEVGAPDARMRHEIMRRLADHIQTGHPEFIVTDDMISEFNAGIRGQAREMTGAIWNLYTEASFGARTPTMDMVRKIIRRTEGDVRQPSIELVKKAAMKVFDISKTDIESPSKARNVVYPRQIAMYLCRELTGKSFPQIGRSFGKRDHTTILYAHRKVAEALAEDRELAAHVKQVNEMILELQAAGMN</sequence>
<reference evidence="11 12" key="1">
    <citation type="submission" date="2013-04" db="EMBL/GenBank/DDBJ databases">
        <title>Hyphomonas sp. T24B3 Genome Sequencing.</title>
        <authorList>
            <person name="Lai Q."/>
            <person name="Shao Z."/>
        </authorList>
    </citation>
    <scope>NUCLEOTIDE SEQUENCE [LARGE SCALE GENOMIC DNA]</scope>
    <source>
        <strain evidence="11 12">T24B3</strain>
    </source>
</reference>
<evidence type="ECO:0000256" key="8">
    <source>
        <dbReference type="RuleBase" id="RU004227"/>
    </source>
</evidence>
<dbReference type="SUPFAM" id="SSF52540">
    <property type="entry name" value="P-loop containing nucleoside triphosphate hydrolases"/>
    <property type="match status" value="1"/>
</dbReference>
<keyword evidence="1" id="KW-0963">Cytoplasm</keyword>
<dbReference type="OrthoDB" id="9807019at2"/>
<dbReference type="InterPro" id="IPR018312">
    <property type="entry name" value="Chromosome_initiator_DnaA_CS"/>
</dbReference>
<dbReference type="InterPro" id="IPR003593">
    <property type="entry name" value="AAA+_ATPase"/>
</dbReference>
<comment type="function">
    <text evidence="7">Plays an essential role in the initiation and regulation of chromosomal replication. ATP-DnaA binds to the origin of replication (oriC) to initiate formation of the DNA replication initiation complex once per cell cycle. Binds the DnaA box (a 9 base pair repeat at the origin) and separates the double-stranded (ds)DNA. Forms a right-handed helical filament on oriC DNA; dsDNA binds to the exterior of the filament while single-stranded (ss)DNA is stabiized in the filament's interior. The ATP-DnaA-oriC complex binds and stabilizes one strand of the AT-rich DNA unwinding element (DUE), permitting loading of DNA polymerase. After initiation quickly degrades to an ADP-DnaA complex that is not apt for DNA replication. Binds acidic phospholipids.</text>
</comment>
<evidence type="ECO:0000313" key="11">
    <source>
        <dbReference type="EMBL" id="RAN36169.1"/>
    </source>
</evidence>
<evidence type="ECO:0000313" key="12">
    <source>
        <dbReference type="Proteomes" id="UP000249123"/>
    </source>
</evidence>
<feature type="domain" description="AAA+ ATPase" evidence="9">
    <location>
        <begin position="178"/>
        <end position="333"/>
    </location>
</feature>
<accession>A0A8B2Q0R2</accession>
<proteinExistence type="inferred from homology"/>
<keyword evidence="6 7" id="KW-0238">DNA-binding</keyword>
<dbReference type="InterPro" id="IPR010921">
    <property type="entry name" value="Trp_repressor/repl_initiator"/>
</dbReference>
<dbReference type="SMART" id="SM00760">
    <property type="entry name" value="Bac_DnaA_C"/>
    <property type="match status" value="1"/>
</dbReference>
<evidence type="ECO:0000259" key="10">
    <source>
        <dbReference type="SMART" id="SM00760"/>
    </source>
</evidence>
<dbReference type="Gene3D" id="3.30.300.180">
    <property type="match status" value="1"/>
</dbReference>
<keyword evidence="2 7" id="KW-0235">DNA replication</keyword>
<dbReference type="PANTHER" id="PTHR30050:SF2">
    <property type="entry name" value="CHROMOSOMAL REPLICATION INITIATOR PROTEIN DNAA"/>
    <property type="match status" value="1"/>
</dbReference>
<dbReference type="SUPFAM" id="SSF48295">
    <property type="entry name" value="TrpR-like"/>
    <property type="match status" value="1"/>
</dbReference>
<dbReference type="SMART" id="SM00382">
    <property type="entry name" value="AAA"/>
    <property type="match status" value="1"/>
</dbReference>
<evidence type="ECO:0000256" key="2">
    <source>
        <dbReference type="ARBA" id="ARBA00022705"/>
    </source>
</evidence>
<dbReference type="InterPro" id="IPR027417">
    <property type="entry name" value="P-loop_NTPase"/>
</dbReference>
<name>A0A8B2Q0R2_9PROT</name>
<evidence type="ECO:0000256" key="3">
    <source>
        <dbReference type="ARBA" id="ARBA00022741"/>
    </source>
</evidence>
<dbReference type="Pfam" id="PF00308">
    <property type="entry name" value="Bac_DnaA"/>
    <property type="match status" value="1"/>
</dbReference>
<comment type="caution">
    <text evidence="11">The sequence shown here is derived from an EMBL/GenBank/DDBJ whole genome shotgun (WGS) entry which is preliminary data.</text>
</comment>
<dbReference type="PROSITE" id="PS01008">
    <property type="entry name" value="DNAA"/>
    <property type="match status" value="1"/>
</dbReference>
<evidence type="ECO:0000256" key="4">
    <source>
        <dbReference type="ARBA" id="ARBA00022840"/>
    </source>
</evidence>
<keyword evidence="4 7" id="KW-0067">ATP-binding</keyword>
<evidence type="ECO:0000256" key="5">
    <source>
        <dbReference type="ARBA" id="ARBA00023121"/>
    </source>
</evidence>
<evidence type="ECO:0000259" key="9">
    <source>
        <dbReference type="SMART" id="SM00382"/>
    </source>
</evidence>
<dbReference type="Proteomes" id="UP000249123">
    <property type="component" value="Unassembled WGS sequence"/>
</dbReference>
<organism evidence="11 12">
    <name type="scientific">Hyphomonas pacifica</name>
    <dbReference type="NCBI Taxonomy" id="1280941"/>
    <lineage>
        <taxon>Bacteria</taxon>
        <taxon>Pseudomonadati</taxon>
        <taxon>Pseudomonadota</taxon>
        <taxon>Alphaproteobacteria</taxon>
        <taxon>Hyphomonadales</taxon>
        <taxon>Hyphomonadaceae</taxon>
        <taxon>Hyphomonas</taxon>
    </lineage>
</organism>
<dbReference type="GO" id="GO:0005524">
    <property type="term" value="F:ATP binding"/>
    <property type="evidence" value="ECO:0007669"/>
    <property type="project" value="UniProtKB-KW"/>
</dbReference>
<dbReference type="GO" id="GO:0003688">
    <property type="term" value="F:DNA replication origin binding"/>
    <property type="evidence" value="ECO:0007669"/>
    <property type="project" value="InterPro"/>
</dbReference>
<evidence type="ECO:0000256" key="7">
    <source>
        <dbReference type="RuleBase" id="RU000577"/>
    </source>
</evidence>
<dbReference type="Gene3D" id="1.10.1750.10">
    <property type="match status" value="1"/>
</dbReference>
<dbReference type="AlphaFoldDB" id="A0A8B2Q0R2"/>
<dbReference type="Gene3D" id="3.40.50.300">
    <property type="entry name" value="P-loop containing nucleotide triphosphate hydrolases"/>
    <property type="match status" value="1"/>
</dbReference>
<dbReference type="InterPro" id="IPR038454">
    <property type="entry name" value="DnaA_N_sf"/>
</dbReference>
<dbReference type="GO" id="GO:0005886">
    <property type="term" value="C:plasma membrane"/>
    <property type="evidence" value="ECO:0007669"/>
    <property type="project" value="TreeGrafter"/>
</dbReference>
<dbReference type="GO" id="GO:0008289">
    <property type="term" value="F:lipid binding"/>
    <property type="evidence" value="ECO:0007669"/>
    <property type="project" value="UniProtKB-KW"/>
</dbReference>
<dbReference type="EMBL" id="AWFB01000001">
    <property type="protein sequence ID" value="RAN36169.1"/>
    <property type="molecule type" value="Genomic_DNA"/>
</dbReference>
<protein>
    <recommendedName>
        <fullName evidence="7">Chromosomal replication initiator protein DnaA</fullName>
    </recommendedName>
</protein>
<dbReference type="InterPro" id="IPR013159">
    <property type="entry name" value="DnaA_C"/>
</dbReference>
<dbReference type="PRINTS" id="PR00051">
    <property type="entry name" value="DNAA"/>
</dbReference>
<keyword evidence="5" id="KW-0446">Lipid-binding</keyword>
<dbReference type="CDD" id="cd06571">
    <property type="entry name" value="Bac_DnaA_C"/>
    <property type="match status" value="1"/>
</dbReference>
<comment type="similarity">
    <text evidence="8">Belongs to the DnaA family.</text>
</comment>